<evidence type="ECO:0000313" key="3">
    <source>
        <dbReference type="Proteomes" id="UP000193920"/>
    </source>
</evidence>
<proteinExistence type="predicted"/>
<feature type="transmembrane region" description="Helical" evidence="1">
    <location>
        <begin position="199"/>
        <end position="220"/>
    </location>
</feature>
<reference evidence="2 3" key="1">
    <citation type="submission" date="2016-08" db="EMBL/GenBank/DDBJ databases">
        <title>A Parts List for Fungal Cellulosomes Revealed by Comparative Genomics.</title>
        <authorList>
            <consortium name="DOE Joint Genome Institute"/>
            <person name="Haitjema C.H."/>
            <person name="Gilmore S.P."/>
            <person name="Henske J.K."/>
            <person name="Solomon K.V."/>
            <person name="De Groot R."/>
            <person name="Kuo A."/>
            <person name="Mondo S.J."/>
            <person name="Salamov A.A."/>
            <person name="Labutti K."/>
            <person name="Zhao Z."/>
            <person name="Chiniquy J."/>
            <person name="Barry K."/>
            <person name="Brewer H.M."/>
            <person name="Purvine S.O."/>
            <person name="Wright A.T."/>
            <person name="Boxma B."/>
            <person name="Van Alen T."/>
            <person name="Hackstein J.H."/>
            <person name="Baker S.E."/>
            <person name="Grigoriev I.V."/>
            <person name="O'Malley M.A."/>
        </authorList>
    </citation>
    <scope>NUCLEOTIDE SEQUENCE [LARGE SCALE GENOMIC DNA]</scope>
    <source>
        <strain evidence="2 3">G1</strain>
    </source>
</reference>
<dbReference type="Proteomes" id="UP000193920">
    <property type="component" value="Unassembled WGS sequence"/>
</dbReference>
<feature type="transmembrane region" description="Helical" evidence="1">
    <location>
        <begin position="12"/>
        <end position="37"/>
    </location>
</feature>
<keyword evidence="1" id="KW-1133">Transmembrane helix</keyword>
<feature type="transmembrane region" description="Helical" evidence="1">
    <location>
        <begin position="83"/>
        <end position="102"/>
    </location>
</feature>
<evidence type="ECO:0000313" key="2">
    <source>
        <dbReference type="EMBL" id="ORY84562.1"/>
    </source>
</evidence>
<comment type="caution">
    <text evidence="2">The sequence shown here is derived from an EMBL/GenBank/DDBJ whole genome shotgun (WGS) entry which is preliminary data.</text>
</comment>
<sequence>MYFKSGNGKYWSILFFAAVAGFLAGILENATVAFICLPSKKENNGIVVTFLINEIFWTTQQYSVPLLNMTKMKTLANTKTGDILKYVILFLLLPFIFFRFWIGYERMMKGYLVDDKISSLHGFAFGTIAISDLICTLSILYYINKIADTSFNSYTISQQVKKSSYTILICVDVVEFFLSIFDIFANIGIAEDVIPASVATPFQCLMSNFILILAIDALLFKYSITESTYDETTDNESFSVDQKNSALIGASRGLNPRVANLKLAPHIICSIEKTNVINDSDEIEKCYSNEKLRVRNETV</sequence>
<accession>A0A1Y2FKQ5</accession>
<gene>
    <name evidence="2" type="ORF">LY90DRAFT_640719</name>
</gene>
<keyword evidence="1" id="KW-0472">Membrane</keyword>
<evidence type="ECO:0000256" key="1">
    <source>
        <dbReference type="SAM" id="Phobius"/>
    </source>
</evidence>
<protein>
    <submittedName>
        <fullName evidence="2">Uncharacterized protein</fullName>
    </submittedName>
</protein>
<organism evidence="2 3">
    <name type="scientific">Neocallimastix californiae</name>
    <dbReference type="NCBI Taxonomy" id="1754190"/>
    <lineage>
        <taxon>Eukaryota</taxon>
        <taxon>Fungi</taxon>
        <taxon>Fungi incertae sedis</taxon>
        <taxon>Chytridiomycota</taxon>
        <taxon>Chytridiomycota incertae sedis</taxon>
        <taxon>Neocallimastigomycetes</taxon>
        <taxon>Neocallimastigales</taxon>
        <taxon>Neocallimastigaceae</taxon>
        <taxon>Neocallimastix</taxon>
    </lineage>
</organism>
<feature type="transmembrane region" description="Helical" evidence="1">
    <location>
        <begin position="122"/>
        <end position="143"/>
    </location>
</feature>
<keyword evidence="1" id="KW-0812">Transmembrane</keyword>
<name>A0A1Y2FKQ5_9FUNG</name>
<dbReference type="AlphaFoldDB" id="A0A1Y2FKQ5"/>
<keyword evidence="3" id="KW-1185">Reference proteome</keyword>
<feature type="transmembrane region" description="Helical" evidence="1">
    <location>
        <begin position="164"/>
        <end position="187"/>
    </location>
</feature>
<dbReference type="EMBL" id="MCOG01000005">
    <property type="protein sequence ID" value="ORY84562.1"/>
    <property type="molecule type" value="Genomic_DNA"/>
</dbReference>